<keyword evidence="2" id="KW-1185">Reference proteome</keyword>
<sequence>MPNAINPLASRHPFGITFCMRDLDLEILIAHEFPEYANIAIGAPDDGEFMIERKYISRKAVVSATRKYTISRGVDYTVGNLSLPFM</sequence>
<dbReference type="EMBL" id="JASCZI010211789">
    <property type="protein sequence ID" value="MED6196719.1"/>
    <property type="molecule type" value="Genomic_DNA"/>
</dbReference>
<proteinExistence type="predicted"/>
<protein>
    <submittedName>
        <fullName evidence="1">Uncharacterized protein</fullName>
    </submittedName>
</protein>
<dbReference type="Proteomes" id="UP001341840">
    <property type="component" value="Unassembled WGS sequence"/>
</dbReference>
<accession>A0ABU6XHU4</accession>
<organism evidence="1 2">
    <name type="scientific">Stylosanthes scabra</name>
    <dbReference type="NCBI Taxonomy" id="79078"/>
    <lineage>
        <taxon>Eukaryota</taxon>
        <taxon>Viridiplantae</taxon>
        <taxon>Streptophyta</taxon>
        <taxon>Embryophyta</taxon>
        <taxon>Tracheophyta</taxon>
        <taxon>Spermatophyta</taxon>
        <taxon>Magnoliopsida</taxon>
        <taxon>eudicotyledons</taxon>
        <taxon>Gunneridae</taxon>
        <taxon>Pentapetalae</taxon>
        <taxon>rosids</taxon>
        <taxon>fabids</taxon>
        <taxon>Fabales</taxon>
        <taxon>Fabaceae</taxon>
        <taxon>Papilionoideae</taxon>
        <taxon>50 kb inversion clade</taxon>
        <taxon>dalbergioids sensu lato</taxon>
        <taxon>Dalbergieae</taxon>
        <taxon>Pterocarpus clade</taxon>
        <taxon>Stylosanthes</taxon>
    </lineage>
</organism>
<reference evidence="1 2" key="1">
    <citation type="journal article" date="2023" name="Plants (Basel)">
        <title>Bridging the Gap: Combining Genomics and Transcriptomics Approaches to Understand Stylosanthes scabra, an Orphan Legume from the Brazilian Caatinga.</title>
        <authorList>
            <person name="Ferreira-Neto J.R.C."/>
            <person name="da Silva M.D."/>
            <person name="Binneck E."/>
            <person name="de Melo N.F."/>
            <person name="da Silva R.H."/>
            <person name="de Melo A.L.T.M."/>
            <person name="Pandolfi V."/>
            <person name="Bustamante F.O."/>
            <person name="Brasileiro-Vidal A.C."/>
            <person name="Benko-Iseppon A.M."/>
        </authorList>
    </citation>
    <scope>NUCLEOTIDE SEQUENCE [LARGE SCALE GENOMIC DNA]</scope>
    <source>
        <tissue evidence="1">Leaves</tissue>
    </source>
</reference>
<comment type="caution">
    <text evidence="1">The sequence shown here is derived from an EMBL/GenBank/DDBJ whole genome shotgun (WGS) entry which is preliminary data.</text>
</comment>
<gene>
    <name evidence="1" type="ORF">PIB30_050027</name>
</gene>
<name>A0ABU6XHU4_9FABA</name>
<evidence type="ECO:0000313" key="2">
    <source>
        <dbReference type="Proteomes" id="UP001341840"/>
    </source>
</evidence>
<evidence type="ECO:0000313" key="1">
    <source>
        <dbReference type="EMBL" id="MED6196719.1"/>
    </source>
</evidence>